<keyword evidence="7" id="KW-1185">Reference proteome</keyword>
<reference evidence="6" key="1">
    <citation type="submission" date="2019-10" db="EMBL/GenBank/DDBJ databases">
        <authorList>
            <consortium name="Genoscope - CEA"/>
            <person name="William W."/>
        </authorList>
    </citation>
    <scope>NUCLEOTIDE SEQUENCE [LARGE SCALE GENOMIC DNA]</scope>
    <source>
        <strain evidence="6">BBR_PRJEB10994</strain>
    </source>
</reference>
<evidence type="ECO:0000256" key="4">
    <source>
        <dbReference type="ARBA" id="ARBA00022801"/>
    </source>
</evidence>
<gene>
    <name evidence="6" type="ORF">PL9631_940083</name>
</gene>
<dbReference type="GO" id="GO:0052689">
    <property type="term" value="F:carboxylic ester hydrolase activity"/>
    <property type="evidence" value="ECO:0007669"/>
    <property type="project" value="UniProtKB-KW"/>
</dbReference>
<evidence type="ECO:0000313" key="7">
    <source>
        <dbReference type="Proteomes" id="UP000182190"/>
    </source>
</evidence>
<keyword evidence="4 6" id="KW-0378">Hydrolase</keyword>
<protein>
    <recommendedName>
        <fullName evidence="2">S-formylglutathione hydrolase</fullName>
        <ecNumber evidence="2">3.1.2.12</ecNumber>
    </recommendedName>
</protein>
<comment type="caution">
    <text evidence="6">The sequence shown here is derived from an EMBL/GenBank/DDBJ whole genome shotgun (WGS) entry which is preliminary data.</text>
</comment>
<proteinExistence type="inferred from homology"/>
<dbReference type="RefSeq" id="WP_083622474.1">
    <property type="nucleotide sequence ID" value="NZ_LR735021.1"/>
</dbReference>
<dbReference type="InterPro" id="IPR014186">
    <property type="entry name" value="S-formylglutathione_hydrol"/>
</dbReference>
<dbReference type="EMBL" id="CZCS02000239">
    <property type="protein sequence ID" value="VXD25282.1"/>
    <property type="molecule type" value="Genomic_DNA"/>
</dbReference>
<dbReference type="PROSITE" id="PS51257">
    <property type="entry name" value="PROKAR_LIPOPROTEIN"/>
    <property type="match status" value="1"/>
</dbReference>
<dbReference type="GO" id="GO:0005829">
    <property type="term" value="C:cytosol"/>
    <property type="evidence" value="ECO:0007669"/>
    <property type="project" value="TreeGrafter"/>
</dbReference>
<accession>A0A7Z9BYT8</accession>
<dbReference type="PANTHER" id="PTHR10061">
    <property type="entry name" value="S-FORMYLGLUTATHIONE HYDROLASE"/>
    <property type="match status" value="1"/>
</dbReference>
<dbReference type="Pfam" id="PF00756">
    <property type="entry name" value="Esterase"/>
    <property type="match status" value="1"/>
</dbReference>
<sequence>MKISALAGKSAFIAIFAASCPSEMGFSVDQPPQAQSHPVTVLYYLSGLTGRSENFMIKTGVQRLAAPYGLMGVAPDTSLRHTRILRENDDGELATGAGFYIDATLIREFLNIIDN</sequence>
<comment type="similarity">
    <text evidence="1">Belongs to the esterase D family.</text>
</comment>
<keyword evidence="3" id="KW-0719">Serine esterase</keyword>
<dbReference type="EC" id="3.1.2.12" evidence="2"/>
<dbReference type="Gene3D" id="3.40.50.1820">
    <property type="entry name" value="alpha/beta hydrolase"/>
    <property type="match status" value="1"/>
</dbReference>
<dbReference type="SUPFAM" id="SSF53474">
    <property type="entry name" value="alpha/beta-Hydrolases"/>
    <property type="match status" value="1"/>
</dbReference>
<evidence type="ECO:0000256" key="2">
    <source>
        <dbReference type="ARBA" id="ARBA00012479"/>
    </source>
</evidence>
<dbReference type="GO" id="GO:0046294">
    <property type="term" value="P:formaldehyde catabolic process"/>
    <property type="evidence" value="ECO:0007669"/>
    <property type="project" value="InterPro"/>
</dbReference>
<comment type="catalytic activity">
    <reaction evidence="5">
        <text>S-formylglutathione + H2O = formate + glutathione + H(+)</text>
        <dbReference type="Rhea" id="RHEA:14961"/>
        <dbReference type="ChEBI" id="CHEBI:15377"/>
        <dbReference type="ChEBI" id="CHEBI:15378"/>
        <dbReference type="ChEBI" id="CHEBI:15740"/>
        <dbReference type="ChEBI" id="CHEBI:57688"/>
        <dbReference type="ChEBI" id="CHEBI:57925"/>
        <dbReference type="EC" id="3.1.2.12"/>
    </reaction>
</comment>
<dbReference type="AlphaFoldDB" id="A0A7Z9BYT8"/>
<dbReference type="InterPro" id="IPR000801">
    <property type="entry name" value="Esterase-like"/>
</dbReference>
<dbReference type="Proteomes" id="UP000182190">
    <property type="component" value="Unassembled WGS sequence"/>
</dbReference>
<evidence type="ECO:0000313" key="6">
    <source>
        <dbReference type="EMBL" id="VXD25282.1"/>
    </source>
</evidence>
<evidence type="ECO:0000256" key="1">
    <source>
        <dbReference type="ARBA" id="ARBA00005622"/>
    </source>
</evidence>
<dbReference type="InterPro" id="IPR029058">
    <property type="entry name" value="AB_hydrolase_fold"/>
</dbReference>
<evidence type="ECO:0000256" key="3">
    <source>
        <dbReference type="ARBA" id="ARBA00022487"/>
    </source>
</evidence>
<evidence type="ECO:0000256" key="5">
    <source>
        <dbReference type="ARBA" id="ARBA00047590"/>
    </source>
</evidence>
<organism evidence="6 7">
    <name type="scientific">Planktothrix paucivesiculata PCC 9631</name>
    <dbReference type="NCBI Taxonomy" id="671071"/>
    <lineage>
        <taxon>Bacteria</taxon>
        <taxon>Bacillati</taxon>
        <taxon>Cyanobacteriota</taxon>
        <taxon>Cyanophyceae</taxon>
        <taxon>Oscillatoriophycideae</taxon>
        <taxon>Oscillatoriales</taxon>
        <taxon>Microcoleaceae</taxon>
        <taxon>Planktothrix</taxon>
    </lineage>
</organism>
<dbReference type="GO" id="GO:0018738">
    <property type="term" value="F:S-formylglutathione hydrolase activity"/>
    <property type="evidence" value="ECO:0007669"/>
    <property type="project" value="UniProtKB-EC"/>
</dbReference>
<name>A0A7Z9BYT8_9CYAN</name>
<dbReference type="PANTHER" id="PTHR10061:SF0">
    <property type="entry name" value="S-FORMYLGLUTATHIONE HYDROLASE"/>
    <property type="match status" value="1"/>
</dbReference>